<dbReference type="Proteomes" id="UP000029424">
    <property type="component" value="Chromosome 1"/>
</dbReference>
<accession>A0AAI8B292</accession>
<name>A0AAI8B292_9BURK</name>
<evidence type="ECO:0000313" key="2">
    <source>
        <dbReference type="EMBL" id="AIO64788.1"/>
    </source>
</evidence>
<gene>
    <name evidence="2" type="ORF">DM82_3513</name>
</gene>
<reference evidence="2 3" key="1">
    <citation type="submission" date="2014-06" db="EMBL/GenBank/DDBJ databases">
        <authorList>
            <person name="Bishop-Lilly K.A."/>
            <person name="Broomall S.M."/>
            <person name="Chain P.S."/>
            <person name="Chertkov O."/>
            <person name="Coyne S.R."/>
            <person name="Daligault H.E."/>
            <person name="Davenport K.W."/>
            <person name="Erkkila T."/>
            <person name="Frey K.G."/>
            <person name="Gibbons H.S."/>
            <person name="Gu W."/>
            <person name="Jaissle J."/>
            <person name="Johnson S.L."/>
            <person name="Koroleva G.I."/>
            <person name="Ladner J.T."/>
            <person name="Lo C.-C."/>
            <person name="Minogue T.D."/>
            <person name="Munk C."/>
            <person name="Palacios G.F."/>
            <person name="Redden C.L."/>
            <person name="Rosenzweig C.N."/>
            <person name="Scholz M.B."/>
            <person name="Teshima H."/>
            <person name="Xu Y."/>
        </authorList>
    </citation>
    <scope>NUCLEOTIDE SEQUENCE [LARGE SCALE GENOMIC DNA]</scope>
    <source>
        <strain evidence="2 3">EO147</strain>
    </source>
</reference>
<protein>
    <submittedName>
        <fullName evidence="2">Uncharacterized protein</fullName>
    </submittedName>
</protein>
<evidence type="ECO:0000256" key="1">
    <source>
        <dbReference type="SAM" id="MobiDB-lite"/>
    </source>
</evidence>
<dbReference type="EMBL" id="CP008726">
    <property type="protein sequence ID" value="AIO64788.1"/>
    <property type="molecule type" value="Genomic_DNA"/>
</dbReference>
<evidence type="ECO:0000313" key="3">
    <source>
        <dbReference type="Proteomes" id="UP000029424"/>
    </source>
</evidence>
<dbReference type="AlphaFoldDB" id="A0AAI8B292"/>
<proteinExistence type="predicted"/>
<dbReference type="KEGG" id="bok:DM82_3513"/>
<feature type="region of interest" description="Disordered" evidence="1">
    <location>
        <begin position="1"/>
        <end position="49"/>
    </location>
</feature>
<feature type="region of interest" description="Disordered" evidence="1">
    <location>
        <begin position="133"/>
        <end position="219"/>
    </location>
</feature>
<sequence>MRQVSRAPRVGRRLGGSEPEAALSARVEPGWRGALGEEAEGPGRAWRAFGGASERAGNSLAAHRSGLGTAWRGARSGFEAGSERIRSEFGAGSERVRSGFEAGSKRVRSGFGADSKLVCSAVQRRFSRPGRRHGCGRLTLGRPASRAAGHANRIPSSVEKRGRASAGHRAWAGSDNCRSGHETRSGGAEWPAPAPAAAAKPPNRQSPEVASLKSDRISEQRAAHLSINVRRRHRPDAGCRCDRVSRVACHASSGSFCRSVTNSSAAVG</sequence>
<keyword evidence="3" id="KW-1185">Reference proteome</keyword>
<organism evidence="2 3">
    <name type="scientific">Burkholderia oklahomensis</name>
    <dbReference type="NCBI Taxonomy" id="342113"/>
    <lineage>
        <taxon>Bacteria</taxon>
        <taxon>Pseudomonadati</taxon>
        <taxon>Pseudomonadota</taxon>
        <taxon>Betaproteobacteria</taxon>
        <taxon>Burkholderiales</taxon>
        <taxon>Burkholderiaceae</taxon>
        <taxon>Burkholderia</taxon>
        <taxon>pseudomallei group</taxon>
    </lineage>
</organism>